<sequence length="342" mass="41162">MFRNYIGIELKTEKLPLQHLFRNILPAMQRLLLSFLYFFTTLRYPSIDRSIRYYLRDNLYCRLFQAKYVVKDFFIKKKYKTIHYHGEFQQELAFILPFAYWHHLNGTLFKTISCKDTKELYFFSSNHEERYEVRDWTSNYDNFEVPNMTHSASYSYSKWKRVPLKQHYQNDVFVFGKPLLVIANKYNIEWNEQPVNFFDIPTLNTILEKYKHRYQIVYNRPLSSQIVSDNSEILDLHEYAWMRDKHPEVILMNDLYLQHRDKVNNFNHLQLMVYANCSHFVSVHGGTATLASYFGGINILLSKKGIEHQFNEYETIFPLLSGARIVHAKTEQQVLEYLQELF</sequence>
<evidence type="ECO:0008006" key="3">
    <source>
        <dbReference type="Google" id="ProtNLM"/>
    </source>
</evidence>
<name>A0A1I7GHI9_9BACT</name>
<dbReference type="AlphaFoldDB" id="A0A1I7GHI9"/>
<evidence type="ECO:0000313" key="1">
    <source>
        <dbReference type="EMBL" id="SFU47899.1"/>
    </source>
</evidence>
<dbReference type="Proteomes" id="UP000182491">
    <property type="component" value="Unassembled WGS sequence"/>
</dbReference>
<accession>A0A1I7GHI9</accession>
<protein>
    <recommendedName>
        <fullName evidence="3">Glycosyltransferase family 61 protein</fullName>
    </recommendedName>
</protein>
<gene>
    <name evidence="1" type="ORF">SAMN04487941_1017</name>
</gene>
<organism evidence="1 2">
    <name type="scientific">Pontibacter akesuensis</name>
    <dbReference type="NCBI Taxonomy" id="388950"/>
    <lineage>
        <taxon>Bacteria</taxon>
        <taxon>Pseudomonadati</taxon>
        <taxon>Bacteroidota</taxon>
        <taxon>Cytophagia</taxon>
        <taxon>Cytophagales</taxon>
        <taxon>Hymenobacteraceae</taxon>
        <taxon>Pontibacter</taxon>
    </lineage>
</organism>
<evidence type="ECO:0000313" key="2">
    <source>
        <dbReference type="Proteomes" id="UP000182491"/>
    </source>
</evidence>
<reference evidence="2" key="1">
    <citation type="submission" date="2016-10" db="EMBL/GenBank/DDBJ databases">
        <authorList>
            <person name="Varghese N."/>
        </authorList>
    </citation>
    <scope>NUCLEOTIDE SEQUENCE [LARGE SCALE GENOMIC DNA]</scope>
    <source>
        <strain evidence="2">DSM 18820</strain>
    </source>
</reference>
<dbReference type="STRING" id="388950.GCA_001611675_00116"/>
<keyword evidence="2" id="KW-1185">Reference proteome</keyword>
<proteinExistence type="predicted"/>
<dbReference type="EMBL" id="FPCA01000001">
    <property type="protein sequence ID" value="SFU47899.1"/>
    <property type="molecule type" value="Genomic_DNA"/>
</dbReference>